<feature type="transmembrane region" description="Helical" evidence="6">
    <location>
        <begin position="138"/>
        <end position="157"/>
    </location>
</feature>
<evidence type="ECO:0000256" key="3">
    <source>
        <dbReference type="ARBA" id="ARBA00022989"/>
    </source>
</evidence>
<sequence length="536" mass="58040">MSDPEKLRPQQDSNDRSVTRTPEAVSTPVPTKEVTKDTQTPSSSSESEEEYKVTLDDSKDPQNCSTFRKWVVVFIISSCALCVTCASSAASFTENGVAAEFGVSHEITILAISLFVEGMGLGPLLAGPLSEVYGRNAVYRVSFVLLFAFSFAVAFAPNVAVYLVFRFLCGFCGSTFLSVAGGTVSDLFDNDHVGNPMAIYTISPFIGPVAGPLISGFINQNLDWRWTYHILIMWTFAQTVALFLLVPETFVPVILSRKAARMRKQTGNDAWWAPLDRANKNLGQAILVSCYKPFQLMLYDQMALLLNLWTSLILGILYLAFQAFPIIFTLGHGFNTQQTGMSFLGIGLGMILALGTQGYWNGLMRRETKKAEKQGVHDAPPEARLYMGEVGGILVPLGLLILALLTPYPIPWPLPIVLGSVIFGAGIYFCFTSTFTYLVVAYRPIAASAMASNSAMRSTFAAVFPLFAGFLYGGDDDGGIMRGQLAGNGGWGRIGNGLGTVGATGMLAAIMAVAAPLPFIFRRIGARLRAKSRFAV</sequence>
<reference evidence="8 9" key="1">
    <citation type="journal article" date="2019" name="Nat. Ecol. Evol.">
        <title>Megaphylogeny resolves global patterns of mushroom evolution.</title>
        <authorList>
            <person name="Varga T."/>
            <person name="Krizsan K."/>
            <person name="Foldi C."/>
            <person name="Dima B."/>
            <person name="Sanchez-Garcia M."/>
            <person name="Sanchez-Ramirez S."/>
            <person name="Szollosi G.J."/>
            <person name="Szarkandi J.G."/>
            <person name="Papp V."/>
            <person name="Albert L."/>
            <person name="Andreopoulos W."/>
            <person name="Angelini C."/>
            <person name="Antonin V."/>
            <person name="Barry K.W."/>
            <person name="Bougher N.L."/>
            <person name="Buchanan P."/>
            <person name="Buyck B."/>
            <person name="Bense V."/>
            <person name="Catcheside P."/>
            <person name="Chovatia M."/>
            <person name="Cooper J."/>
            <person name="Damon W."/>
            <person name="Desjardin D."/>
            <person name="Finy P."/>
            <person name="Geml J."/>
            <person name="Haridas S."/>
            <person name="Hughes K."/>
            <person name="Justo A."/>
            <person name="Karasinski D."/>
            <person name="Kautmanova I."/>
            <person name="Kiss B."/>
            <person name="Kocsube S."/>
            <person name="Kotiranta H."/>
            <person name="LaButti K.M."/>
            <person name="Lechner B.E."/>
            <person name="Liimatainen K."/>
            <person name="Lipzen A."/>
            <person name="Lukacs Z."/>
            <person name="Mihaltcheva S."/>
            <person name="Morgado L.N."/>
            <person name="Niskanen T."/>
            <person name="Noordeloos M.E."/>
            <person name="Ohm R.A."/>
            <person name="Ortiz-Santana B."/>
            <person name="Ovrebo C."/>
            <person name="Racz N."/>
            <person name="Riley R."/>
            <person name="Savchenko A."/>
            <person name="Shiryaev A."/>
            <person name="Soop K."/>
            <person name="Spirin V."/>
            <person name="Szebenyi C."/>
            <person name="Tomsovsky M."/>
            <person name="Tulloss R.E."/>
            <person name="Uehling J."/>
            <person name="Grigoriev I.V."/>
            <person name="Vagvolgyi C."/>
            <person name="Papp T."/>
            <person name="Martin F.M."/>
            <person name="Miettinen O."/>
            <person name="Hibbett D.S."/>
            <person name="Nagy L.G."/>
        </authorList>
    </citation>
    <scope>NUCLEOTIDE SEQUENCE [LARGE SCALE GENOMIC DNA]</scope>
    <source>
        <strain evidence="8 9">CBS 962.96</strain>
    </source>
</reference>
<dbReference type="Proteomes" id="UP000297245">
    <property type="component" value="Unassembled WGS sequence"/>
</dbReference>
<keyword evidence="4 6" id="KW-0472">Membrane</keyword>
<evidence type="ECO:0000313" key="9">
    <source>
        <dbReference type="Proteomes" id="UP000297245"/>
    </source>
</evidence>
<dbReference type="GO" id="GO:0005886">
    <property type="term" value="C:plasma membrane"/>
    <property type="evidence" value="ECO:0007669"/>
    <property type="project" value="TreeGrafter"/>
</dbReference>
<evidence type="ECO:0000256" key="2">
    <source>
        <dbReference type="ARBA" id="ARBA00022692"/>
    </source>
</evidence>
<evidence type="ECO:0000256" key="1">
    <source>
        <dbReference type="ARBA" id="ARBA00004141"/>
    </source>
</evidence>
<feature type="transmembrane region" description="Helical" evidence="6">
    <location>
        <begin position="494"/>
        <end position="521"/>
    </location>
</feature>
<dbReference type="PANTHER" id="PTHR23502:SF7">
    <property type="entry name" value="DRUG_PROTON ANTIPORTER YHK8-RELATED"/>
    <property type="match status" value="1"/>
</dbReference>
<feature type="transmembrane region" description="Helical" evidence="6">
    <location>
        <begin position="197"/>
        <end position="218"/>
    </location>
</feature>
<feature type="transmembrane region" description="Helical" evidence="6">
    <location>
        <begin position="390"/>
        <end position="410"/>
    </location>
</feature>
<dbReference type="InterPro" id="IPR036259">
    <property type="entry name" value="MFS_trans_sf"/>
</dbReference>
<evidence type="ECO:0000256" key="4">
    <source>
        <dbReference type="ARBA" id="ARBA00023136"/>
    </source>
</evidence>
<dbReference type="GO" id="GO:0022857">
    <property type="term" value="F:transmembrane transporter activity"/>
    <property type="evidence" value="ECO:0007669"/>
    <property type="project" value="InterPro"/>
</dbReference>
<name>A0A4S8LS21_DENBC</name>
<feature type="transmembrane region" description="Helical" evidence="6">
    <location>
        <begin position="163"/>
        <end position="185"/>
    </location>
</feature>
<evidence type="ECO:0000256" key="5">
    <source>
        <dbReference type="SAM" id="MobiDB-lite"/>
    </source>
</evidence>
<evidence type="ECO:0000313" key="8">
    <source>
        <dbReference type="EMBL" id="THU91698.1"/>
    </source>
</evidence>
<keyword evidence="2 6" id="KW-0812">Transmembrane</keyword>
<feature type="compositionally biased region" description="Basic and acidic residues" evidence="5">
    <location>
        <begin position="1"/>
        <end position="18"/>
    </location>
</feature>
<feature type="transmembrane region" description="Helical" evidence="6">
    <location>
        <begin position="340"/>
        <end position="360"/>
    </location>
</feature>
<proteinExistence type="predicted"/>
<feature type="compositionally biased region" description="Basic and acidic residues" evidence="5">
    <location>
        <begin position="50"/>
        <end position="59"/>
    </location>
</feature>
<feature type="transmembrane region" description="Helical" evidence="6">
    <location>
        <begin position="304"/>
        <end position="328"/>
    </location>
</feature>
<feature type="transmembrane region" description="Helical" evidence="6">
    <location>
        <begin position="416"/>
        <end position="442"/>
    </location>
</feature>
<feature type="transmembrane region" description="Helical" evidence="6">
    <location>
        <begin position="70"/>
        <end position="92"/>
    </location>
</feature>
<dbReference type="EMBL" id="ML179299">
    <property type="protein sequence ID" value="THU91698.1"/>
    <property type="molecule type" value="Genomic_DNA"/>
</dbReference>
<protein>
    <submittedName>
        <fullName evidence="8">MFS general substrate transporter</fullName>
    </submittedName>
</protein>
<feature type="domain" description="Major facilitator superfamily (MFS) profile" evidence="7">
    <location>
        <begin position="72"/>
        <end position="526"/>
    </location>
</feature>
<dbReference type="Pfam" id="PF07690">
    <property type="entry name" value="MFS_1"/>
    <property type="match status" value="1"/>
</dbReference>
<dbReference type="PANTHER" id="PTHR23502">
    <property type="entry name" value="MAJOR FACILITATOR SUPERFAMILY"/>
    <property type="match status" value="1"/>
</dbReference>
<gene>
    <name evidence="8" type="ORF">K435DRAFT_863144</name>
</gene>
<keyword evidence="9" id="KW-1185">Reference proteome</keyword>
<evidence type="ECO:0000259" key="7">
    <source>
        <dbReference type="PROSITE" id="PS50850"/>
    </source>
</evidence>
<feature type="transmembrane region" description="Helical" evidence="6">
    <location>
        <begin position="230"/>
        <end position="255"/>
    </location>
</feature>
<feature type="region of interest" description="Disordered" evidence="5">
    <location>
        <begin position="1"/>
        <end position="59"/>
    </location>
</feature>
<dbReference type="PROSITE" id="PS50850">
    <property type="entry name" value="MFS"/>
    <property type="match status" value="1"/>
</dbReference>
<dbReference type="SUPFAM" id="SSF103473">
    <property type="entry name" value="MFS general substrate transporter"/>
    <property type="match status" value="1"/>
</dbReference>
<dbReference type="InterPro" id="IPR011701">
    <property type="entry name" value="MFS"/>
</dbReference>
<organism evidence="8 9">
    <name type="scientific">Dendrothele bispora (strain CBS 962.96)</name>
    <dbReference type="NCBI Taxonomy" id="1314807"/>
    <lineage>
        <taxon>Eukaryota</taxon>
        <taxon>Fungi</taxon>
        <taxon>Dikarya</taxon>
        <taxon>Basidiomycota</taxon>
        <taxon>Agaricomycotina</taxon>
        <taxon>Agaricomycetes</taxon>
        <taxon>Agaricomycetidae</taxon>
        <taxon>Agaricales</taxon>
        <taxon>Agaricales incertae sedis</taxon>
        <taxon>Dendrothele</taxon>
    </lineage>
</organism>
<dbReference type="Gene3D" id="1.20.1250.20">
    <property type="entry name" value="MFS general substrate transporter like domains"/>
    <property type="match status" value="1"/>
</dbReference>
<feature type="transmembrane region" description="Helical" evidence="6">
    <location>
        <begin position="107"/>
        <end position="126"/>
    </location>
</feature>
<dbReference type="AlphaFoldDB" id="A0A4S8LS21"/>
<dbReference type="InterPro" id="IPR020846">
    <property type="entry name" value="MFS_dom"/>
</dbReference>
<dbReference type="OrthoDB" id="3561359at2759"/>
<keyword evidence="3 6" id="KW-1133">Transmembrane helix</keyword>
<dbReference type="FunFam" id="1.20.1250.20:FF:000082">
    <property type="entry name" value="MFS multidrug transporter, putative"/>
    <property type="match status" value="1"/>
</dbReference>
<feature type="transmembrane region" description="Helical" evidence="6">
    <location>
        <begin position="454"/>
        <end position="474"/>
    </location>
</feature>
<comment type="subcellular location">
    <subcellularLocation>
        <location evidence="1">Membrane</location>
        <topology evidence="1">Multi-pass membrane protein</topology>
    </subcellularLocation>
</comment>
<evidence type="ECO:0000256" key="6">
    <source>
        <dbReference type="SAM" id="Phobius"/>
    </source>
</evidence>
<accession>A0A4S8LS21</accession>